<dbReference type="PROSITE" id="PS50112">
    <property type="entry name" value="PAS"/>
    <property type="match status" value="1"/>
</dbReference>
<protein>
    <submittedName>
        <fullName evidence="8">ABC transporter permease</fullName>
    </submittedName>
</protein>
<evidence type="ECO:0000313" key="9">
    <source>
        <dbReference type="Proteomes" id="UP001610063"/>
    </source>
</evidence>
<dbReference type="Proteomes" id="UP001610063">
    <property type="component" value="Unassembled WGS sequence"/>
</dbReference>
<evidence type="ECO:0000256" key="1">
    <source>
        <dbReference type="ARBA" id="ARBA00004651"/>
    </source>
</evidence>
<feature type="transmembrane region" description="Helical" evidence="6">
    <location>
        <begin position="435"/>
        <end position="456"/>
    </location>
</feature>
<gene>
    <name evidence="8" type="ORF">ACHKAR_05365</name>
</gene>
<keyword evidence="9" id="KW-1185">Reference proteome</keyword>
<accession>A0ABW7N5N8</accession>
<name>A0ABW7N5N8_9BACT</name>
<proteinExistence type="predicted"/>
<sequence>MLRNYYITALRNLLKHKSYFILNMGGLAIGITSFIFISLYIINELSYDRFHPQHENTYRVQVRGQMMGQNLNMAVTASPMAQALLQDYPEVSIVTQVKESGAWFIGQGNKKFNEDGVLFADSSFFDVFDFPLIEGDPKTALVKPRSMVLTETFAKKYFGNEPALGKRITVEQDTIFYEVTGVMADVPDNSHIKFDMLGSRSTYKVWDNNHWVSHNEYTYIVLNENADHKAFEGKLDEVVKKYVGPQIAQYLGTTMEAWESAGNSFGYYLMPITDIHLRSNVEDELEVNSHISYIYIYTLIAFILLFIAIINFVNLATAQSAARSKEVGIRKVMGSDRQALIYQFIFESILIAIAATLIAALLVALLTGQFENLINKELAISLTSSYLSIFILLGLAIIIGVMAGFYPAFVLAGFRPAEVLKGRVKAGAKTGWLRNLLVVIQFTASIVIIIGTMVVYRQIDFMLNKNLGFDKEQTLVIRRPDVLRQNLETCKTELLKNPNILAVANATSLPGKDRYNNNAHMTEDSPDSPYLLMENSVSFGYAELMGLELVAGRLLSRQYASDSTAVVINETAARTLGYSVEEAVGKSFIDKDRDGTIRRMPIIGVVKDYNIQSLHRPIEPTMLRLMHGNWEGFMLVKVSNTQNIRETLAYMEETWFKYSYNKPFQYFFFDDDYADLYKSESTTGRVFLVFAGLSICIACLGLIGLITYTTSIRKKEIGIRKVLGAGTTTLVTLLSSEFVKLIVISTLISWPVAYFAINYWLQNFADRLTITPWVFVFSTLVVVVIGSLAISFQTIKASLSNPIDSLRQE</sequence>
<keyword evidence="2" id="KW-1003">Cell membrane</keyword>
<keyword evidence="4 6" id="KW-1133">Transmembrane helix</keyword>
<comment type="caution">
    <text evidence="8">The sequence shown here is derived from an EMBL/GenBank/DDBJ whole genome shotgun (WGS) entry which is preliminary data.</text>
</comment>
<organism evidence="8 9">
    <name type="scientific">Marinoscillum luteum</name>
    <dbReference type="NCBI Taxonomy" id="861051"/>
    <lineage>
        <taxon>Bacteria</taxon>
        <taxon>Pseudomonadati</taxon>
        <taxon>Bacteroidota</taxon>
        <taxon>Cytophagia</taxon>
        <taxon>Cytophagales</taxon>
        <taxon>Reichenbachiellaceae</taxon>
        <taxon>Marinoscillum</taxon>
    </lineage>
</organism>
<comment type="subcellular location">
    <subcellularLocation>
        <location evidence="1">Cell membrane</location>
        <topology evidence="1">Multi-pass membrane protein</topology>
    </subcellularLocation>
</comment>
<feature type="transmembrane region" description="Helical" evidence="6">
    <location>
        <begin position="294"/>
        <end position="318"/>
    </location>
</feature>
<dbReference type="InterPro" id="IPR000014">
    <property type="entry name" value="PAS"/>
</dbReference>
<evidence type="ECO:0000256" key="3">
    <source>
        <dbReference type="ARBA" id="ARBA00022692"/>
    </source>
</evidence>
<evidence type="ECO:0000313" key="8">
    <source>
        <dbReference type="EMBL" id="MFH6982853.1"/>
    </source>
</evidence>
<dbReference type="Pfam" id="PF12704">
    <property type="entry name" value="MacB_PCD"/>
    <property type="match status" value="1"/>
</dbReference>
<feature type="transmembrane region" description="Helical" evidence="6">
    <location>
        <begin position="773"/>
        <end position="792"/>
    </location>
</feature>
<dbReference type="RefSeq" id="WP_395416488.1">
    <property type="nucleotide sequence ID" value="NZ_JBIPKE010000013.1"/>
</dbReference>
<dbReference type="InterPro" id="IPR025857">
    <property type="entry name" value="MacB_PCD"/>
</dbReference>
<evidence type="ECO:0000256" key="2">
    <source>
        <dbReference type="ARBA" id="ARBA00022475"/>
    </source>
</evidence>
<dbReference type="PANTHER" id="PTHR30572:SF18">
    <property type="entry name" value="ABC-TYPE MACROLIDE FAMILY EXPORT SYSTEM PERMEASE COMPONENT 2"/>
    <property type="match status" value="1"/>
</dbReference>
<feature type="transmembrane region" description="Helical" evidence="6">
    <location>
        <begin position="20"/>
        <end position="42"/>
    </location>
</feature>
<reference evidence="8 9" key="1">
    <citation type="journal article" date="2013" name="Int. J. Syst. Evol. Microbiol.">
        <title>Marinoscillum luteum sp. nov., isolated from marine sediment.</title>
        <authorList>
            <person name="Cha I.T."/>
            <person name="Park S.J."/>
            <person name="Kim S.J."/>
            <person name="Kim J.G."/>
            <person name="Jung M.Y."/>
            <person name="Shin K.S."/>
            <person name="Kwon K.K."/>
            <person name="Yang S.H."/>
            <person name="Seo Y.S."/>
            <person name="Rhee S.K."/>
        </authorList>
    </citation>
    <scope>NUCLEOTIDE SEQUENCE [LARGE SCALE GENOMIC DNA]</scope>
    <source>
        <strain evidence="8 9">KCTC 23939</strain>
    </source>
</reference>
<feature type="transmembrane region" description="Helical" evidence="6">
    <location>
        <begin position="386"/>
        <end position="414"/>
    </location>
</feature>
<dbReference type="InterPro" id="IPR050250">
    <property type="entry name" value="Macrolide_Exporter_MacB"/>
</dbReference>
<evidence type="ECO:0000259" key="7">
    <source>
        <dbReference type="PROSITE" id="PS50112"/>
    </source>
</evidence>
<feature type="domain" description="PAS" evidence="7">
    <location>
        <begin position="568"/>
        <end position="589"/>
    </location>
</feature>
<keyword evidence="3 6" id="KW-0812">Transmembrane</keyword>
<evidence type="ECO:0000256" key="6">
    <source>
        <dbReference type="SAM" id="Phobius"/>
    </source>
</evidence>
<dbReference type="PANTHER" id="PTHR30572">
    <property type="entry name" value="MEMBRANE COMPONENT OF TRANSPORTER-RELATED"/>
    <property type="match status" value="1"/>
</dbReference>
<keyword evidence="5 6" id="KW-0472">Membrane</keyword>
<evidence type="ECO:0000256" key="5">
    <source>
        <dbReference type="ARBA" id="ARBA00023136"/>
    </source>
</evidence>
<feature type="transmembrane region" description="Helical" evidence="6">
    <location>
        <begin position="339"/>
        <end position="366"/>
    </location>
</feature>
<evidence type="ECO:0000256" key="4">
    <source>
        <dbReference type="ARBA" id="ARBA00022989"/>
    </source>
</evidence>
<dbReference type="Pfam" id="PF02687">
    <property type="entry name" value="FtsX"/>
    <property type="match status" value="2"/>
</dbReference>
<dbReference type="InterPro" id="IPR003838">
    <property type="entry name" value="ABC3_permease_C"/>
</dbReference>
<feature type="transmembrane region" description="Helical" evidence="6">
    <location>
        <begin position="741"/>
        <end position="761"/>
    </location>
</feature>
<dbReference type="EMBL" id="JBIPKE010000013">
    <property type="protein sequence ID" value="MFH6982853.1"/>
    <property type="molecule type" value="Genomic_DNA"/>
</dbReference>
<feature type="transmembrane region" description="Helical" evidence="6">
    <location>
        <begin position="686"/>
        <end position="706"/>
    </location>
</feature>